<dbReference type="InterPro" id="IPR032808">
    <property type="entry name" value="DoxX"/>
</dbReference>
<evidence type="ECO:0000313" key="9">
    <source>
        <dbReference type="Proteomes" id="UP001597045"/>
    </source>
</evidence>
<keyword evidence="5 7" id="KW-1133">Transmembrane helix</keyword>
<evidence type="ECO:0000256" key="7">
    <source>
        <dbReference type="SAM" id="Phobius"/>
    </source>
</evidence>
<dbReference type="EMBL" id="JBHTIS010003098">
    <property type="protein sequence ID" value="MFD1050800.1"/>
    <property type="molecule type" value="Genomic_DNA"/>
</dbReference>
<protein>
    <submittedName>
        <fullName evidence="8">DoxX family protein</fullName>
    </submittedName>
</protein>
<comment type="similarity">
    <text evidence="2">Belongs to the DoxX family.</text>
</comment>
<evidence type="ECO:0000256" key="2">
    <source>
        <dbReference type="ARBA" id="ARBA00006679"/>
    </source>
</evidence>
<keyword evidence="3" id="KW-1003">Cell membrane</keyword>
<gene>
    <name evidence="8" type="ORF">ACFQ1S_37345</name>
</gene>
<sequence>MEAILRRREDLLSLFRVVVGLLFVCHGLKDLFGLFGGKVVAFGLWPGWFAAVIELVGGAFVLLGIGTRIAALLCSGEMAYAYFTVHQEKALWPIQNGGEQAAIYAWVFLMIAVFGPGTYTVAKLWQRRQADATAVPA</sequence>
<feature type="transmembrane region" description="Helical" evidence="7">
    <location>
        <begin position="103"/>
        <end position="122"/>
    </location>
</feature>
<dbReference type="PANTHER" id="PTHR33452:SF4">
    <property type="entry name" value="BLL4328 PROTEIN"/>
    <property type="match status" value="1"/>
</dbReference>
<dbReference type="PANTHER" id="PTHR33452">
    <property type="entry name" value="OXIDOREDUCTASE CATD-RELATED"/>
    <property type="match status" value="1"/>
</dbReference>
<evidence type="ECO:0000256" key="3">
    <source>
        <dbReference type="ARBA" id="ARBA00022475"/>
    </source>
</evidence>
<dbReference type="InterPro" id="IPR051907">
    <property type="entry name" value="DoxX-like_oxidoreductase"/>
</dbReference>
<proteinExistence type="inferred from homology"/>
<accession>A0ABW3MNS6</accession>
<feature type="transmembrane region" description="Helical" evidence="7">
    <location>
        <begin position="60"/>
        <end position="83"/>
    </location>
</feature>
<dbReference type="Proteomes" id="UP001597045">
    <property type="component" value="Unassembled WGS sequence"/>
</dbReference>
<keyword evidence="4 7" id="KW-0812">Transmembrane</keyword>
<evidence type="ECO:0000256" key="6">
    <source>
        <dbReference type="ARBA" id="ARBA00023136"/>
    </source>
</evidence>
<name>A0ABW3MNS6_9PSEU</name>
<dbReference type="Pfam" id="PF07681">
    <property type="entry name" value="DoxX"/>
    <property type="match status" value="1"/>
</dbReference>
<feature type="transmembrane region" description="Helical" evidence="7">
    <location>
        <begin position="12"/>
        <end position="29"/>
    </location>
</feature>
<evidence type="ECO:0000313" key="8">
    <source>
        <dbReference type="EMBL" id="MFD1050800.1"/>
    </source>
</evidence>
<comment type="caution">
    <text evidence="8">The sequence shown here is derived from an EMBL/GenBank/DDBJ whole genome shotgun (WGS) entry which is preliminary data.</text>
</comment>
<comment type="subcellular location">
    <subcellularLocation>
        <location evidence="1">Cell membrane</location>
        <topology evidence="1">Multi-pass membrane protein</topology>
    </subcellularLocation>
</comment>
<keyword evidence="6 7" id="KW-0472">Membrane</keyword>
<evidence type="ECO:0000256" key="1">
    <source>
        <dbReference type="ARBA" id="ARBA00004651"/>
    </source>
</evidence>
<evidence type="ECO:0000256" key="4">
    <source>
        <dbReference type="ARBA" id="ARBA00022692"/>
    </source>
</evidence>
<reference evidence="9" key="1">
    <citation type="journal article" date="2019" name="Int. J. Syst. Evol. Microbiol.">
        <title>The Global Catalogue of Microorganisms (GCM) 10K type strain sequencing project: providing services to taxonomists for standard genome sequencing and annotation.</title>
        <authorList>
            <consortium name="The Broad Institute Genomics Platform"/>
            <consortium name="The Broad Institute Genome Sequencing Center for Infectious Disease"/>
            <person name="Wu L."/>
            <person name="Ma J."/>
        </authorList>
    </citation>
    <scope>NUCLEOTIDE SEQUENCE [LARGE SCALE GENOMIC DNA]</scope>
    <source>
        <strain evidence="9">JCM 31486</strain>
    </source>
</reference>
<keyword evidence="9" id="KW-1185">Reference proteome</keyword>
<evidence type="ECO:0000256" key="5">
    <source>
        <dbReference type="ARBA" id="ARBA00022989"/>
    </source>
</evidence>
<organism evidence="8 9">
    <name type="scientific">Kibdelosporangium lantanae</name>
    <dbReference type="NCBI Taxonomy" id="1497396"/>
    <lineage>
        <taxon>Bacteria</taxon>
        <taxon>Bacillati</taxon>
        <taxon>Actinomycetota</taxon>
        <taxon>Actinomycetes</taxon>
        <taxon>Pseudonocardiales</taxon>
        <taxon>Pseudonocardiaceae</taxon>
        <taxon>Kibdelosporangium</taxon>
    </lineage>
</organism>